<gene>
    <name evidence="3" type="ORF">PBV87_01215</name>
</gene>
<dbReference type="RefSeq" id="WP_271010861.1">
    <property type="nucleotide sequence ID" value="NZ_JAQIFT010000008.1"/>
</dbReference>
<dbReference type="GO" id="GO:0003723">
    <property type="term" value="F:RNA binding"/>
    <property type="evidence" value="ECO:0007669"/>
    <property type="project" value="InterPro"/>
</dbReference>
<dbReference type="SUPFAM" id="SSF50151">
    <property type="entry name" value="SacY-like RNA-binding domain"/>
    <property type="match status" value="1"/>
</dbReference>
<dbReference type="Gene3D" id="1.10.1790.10">
    <property type="entry name" value="PRD domain"/>
    <property type="match status" value="2"/>
</dbReference>
<dbReference type="Proteomes" id="UP001169242">
    <property type="component" value="Unassembled WGS sequence"/>
</dbReference>
<dbReference type="InterPro" id="IPR036634">
    <property type="entry name" value="PRD_sf"/>
</dbReference>
<dbReference type="SMART" id="SM01061">
    <property type="entry name" value="CAT_RBD"/>
    <property type="match status" value="1"/>
</dbReference>
<evidence type="ECO:0000256" key="1">
    <source>
        <dbReference type="ARBA" id="ARBA00022737"/>
    </source>
</evidence>
<name>A0AA42DJL0_9FIRM</name>
<evidence type="ECO:0000259" key="2">
    <source>
        <dbReference type="PROSITE" id="PS51372"/>
    </source>
</evidence>
<evidence type="ECO:0000313" key="4">
    <source>
        <dbReference type="Proteomes" id="UP001169242"/>
    </source>
</evidence>
<dbReference type="GO" id="GO:0006355">
    <property type="term" value="P:regulation of DNA-templated transcription"/>
    <property type="evidence" value="ECO:0007669"/>
    <property type="project" value="InterPro"/>
</dbReference>
<dbReference type="PANTHER" id="PTHR30185:SF15">
    <property type="entry name" value="CRYPTIC BETA-GLUCOSIDE BGL OPERON ANTITERMINATOR"/>
    <property type="match status" value="1"/>
</dbReference>
<dbReference type="EMBL" id="JAQIFT010000008">
    <property type="protein sequence ID" value="MDA3730134.1"/>
    <property type="molecule type" value="Genomic_DNA"/>
</dbReference>
<dbReference type="Pfam" id="PF03123">
    <property type="entry name" value="CAT_RBD"/>
    <property type="match status" value="1"/>
</dbReference>
<dbReference type="InterPro" id="IPR050661">
    <property type="entry name" value="BglG_antiterminators"/>
</dbReference>
<proteinExistence type="predicted"/>
<accession>A0AA42DJL0</accession>
<sequence>MKERAKPMKVVKVINNNLIKSFDEHNNEILVMGCGLGFKKVPGDEIDESLIEKVYTCKEQGSSNQLIKLLENIPIEHIQVTNEIINFAKSSLGKKLNQNIYITLADHIHFALERYEKGINIKNALLWEIKKLYNHEYLVGKEALSIIRQRLGIELPEDEAGFIALHLVNALMDDLSMEKTTDMTKMIQQILKIIKYHFKLELDEYSIHYERFITHLKFFAQRLFTGSAMEDQDEQFIQALKNQYKKEYECTKKIQDYIKQEYGWELSEDEMIYLTIHIKRITMQ</sequence>
<dbReference type="Gene3D" id="2.30.24.10">
    <property type="entry name" value="CAT RNA-binding domain"/>
    <property type="match status" value="1"/>
</dbReference>
<dbReference type="PROSITE" id="PS51372">
    <property type="entry name" value="PRD_2"/>
    <property type="match status" value="2"/>
</dbReference>
<evidence type="ECO:0000313" key="3">
    <source>
        <dbReference type="EMBL" id="MDA3730134.1"/>
    </source>
</evidence>
<dbReference type="PANTHER" id="PTHR30185">
    <property type="entry name" value="CRYPTIC BETA-GLUCOSIDE BGL OPERON ANTITERMINATOR"/>
    <property type="match status" value="1"/>
</dbReference>
<dbReference type="Pfam" id="PF00874">
    <property type="entry name" value="PRD"/>
    <property type="match status" value="2"/>
</dbReference>
<dbReference type="SUPFAM" id="SSF63520">
    <property type="entry name" value="PTS-regulatory domain, PRD"/>
    <property type="match status" value="2"/>
</dbReference>
<dbReference type="NCBIfam" id="NF046042">
    <property type="entry name" value="LicT"/>
    <property type="match status" value="1"/>
</dbReference>
<comment type="caution">
    <text evidence="3">The sequence shown here is derived from an EMBL/GenBank/DDBJ whole genome shotgun (WGS) entry which is preliminary data.</text>
</comment>
<feature type="domain" description="PRD" evidence="2">
    <location>
        <begin position="72"/>
        <end position="177"/>
    </location>
</feature>
<organism evidence="3 4">
    <name type="scientific">Holtiella tumoricola</name>
    <dbReference type="NCBI Taxonomy" id="3018743"/>
    <lineage>
        <taxon>Bacteria</taxon>
        <taxon>Bacillati</taxon>
        <taxon>Bacillota</taxon>
        <taxon>Clostridia</taxon>
        <taxon>Lachnospirales</taxon>
        <taxon>Cellulosilyticaceae</taxon>
        <taxon>Holtiella</taxon>
    </lineage>
</organism>
<dbReference type="InterPro" id="IPR011608">
    <property type="entry name" value="PRD"/>
</dbReference>
<reference evidence="3" key="1">
    <citation type="journal article" date="2023" name="Int. J. Syst. Evol. Microbiol.">
        <title>&lt;i&gt;Holtiella tumoricola&lt;/i&gt; gen. nov. sp. nov., isolated from a human clinical sample.</title>
        <authorList>
            <person name="Allen-Vercoe E."/>
            <person name="Daigneault M.C."/>
            <person name="Vancuren S.J."/>
            <person name="Cochrane K."/>
            <person name="O'Neal L.L."/>
            <person name="Sankaranarayanan K."/>
            <person name="Lawson P.A."/>
        </authorList>
    </citation>
    <scope>NUCLEOTIDE SEQUENCE</scope>
    <source>
        <strain evidence="3">CC70A</strain>
    </source>
</reference>
<protein>
    <submittedName>
        <fullName evidence="3">PRD domain-containing protein</fullName>
    </submittedName>
</protein>
<keyword evidence="4" id="KW-1185">Reference proteome</keyword>
<dbReference type="InterPro" id="IPR036650">
    <property type="entry name" value="CAT_RNA-bd_dom_sf"/>
</dbReference>
<feature type="domain" description="PRD" evidence="2">
    <location>
        <begin position="178"/>
        <end position="284"/>
    </location>
</feature>
<dbReference type="AlphaFoldDB" id="A0AA42DJL0"/>
<keyword evidence="1" id="KW-0677">Repeat</keyword>
<dbReference type="InterPro" id="IPR004341">
    <property type="entry name" value="CAT_RNA-bd_dom"/>
</dbReference>